<organism evidence="1 2">
    <name type="scientific">Aurantimonas endophytica</name>
    <dbReference type="NCBI Taxonomy" id="1522175"/>
    <lineage>
        <taxon>Bacteria</taxon>
        <taxon>Pseudomonadati</taxon>
        <taxon>Pseudomonadota</taxon>
        <taxon>Alphaproteobacteria</taxon>
        <taxon>Hyphomicrobiales</taxon>
        <taxon>Aurantimonadaceae</taxon>
        <taxon>Aurantimonas</taxon>
    </lineage>
</organism>
<dbReference type="EMBL" id="JACIEM010000003">
    <property type="protein sequence ID" value="MBB4003225.1"/>
    <property type="molecule type" value="Genomic_DNA"/>
</dbReference>
<dbReference type="AlphaFoldDB" id="A0A7W6MPP3"/>
<protein>
    <submittedName>
        <fullName evidence="1">Uncharacterized protein</fullName>
    </submittedName>
</protein>
<sequence>MNTANLQLEGLYVAVSALMTALRQNHVLTEGEIDDALARAETALLSDPGRPTELSPAHVDAIAFPLRYLRLANNRSANGEFPTFTELAAQVGREKPQQADILAQEREDIEASEDADVLRLEAVEAQARNQ</sequence>
<dbReference type="Proteomes" id="UP000588647">
    <property type="component" value="Unassembled WGS sequence"/>
</dbReference>
<gene>
    <name evidence="1" type="ORF">GGR03_002306</name>
</gene>
<accession>A0A7W6MPP3</accession>
<name>A0A7W6MPP3_9HYPH</name>
<reference evidence="1 2" key="1">
    <citation type="submission" date="2020-08" db="EMBL/GenBank/DDBJ databases">
        <title>Genomic Encyclopedia of Type Strains, Phase IV (KMG-IV): sequencing the most valuable type-strain genomes for metagenomic binning, comparative biology and taxonomic classification.</title>
        <authorList>
            <person name="Goeker M."/>
        </authorList>
    </citation>
    <scope>NUCLEOTIDE SEQUENCE [LARGE SCALE GENOMIC DNA]</scope>
    <source>
        <strain evidence="1 2">DSM 103570</strain>
    </source>
</reference>
<comment type="caution">
    <text evidence="1">The sequence shown here is derived from an EMBL/GenBank/DDBJ whole genome shotgun (WGS) entry which is preliminary data.</text>
</comment>
<evidence type="ECO:0000313" key="1">
    <source>
        <dbReference type="EMBL" id="MBB4003225.1"/>
    </source>
</evidence>
<proteinExistence type="predicted"/>
<keyword evidence="2" id="KW-1185">Reference proteome</keyword>
<dbReference type="RefSeq" id="WP_183208112.1">
    <property type="nucleotide sequence ID" value="NZ_JAAAMM010000003.1"/>
</dbReference>
<evidence type="ECO:0000313" key="2">
    <source>
        <dbReference type="Proteomes" id="UP000588647"/>
    </source>
</evidence>